<accession>A0A0F6IED6</accession>
<organism evidence="1 2">
    <name type="scientific">Leptospira interrogans str. FPW1039</name>
    <dbReference type="NCBI Taxonomy" id="1193040"/>
    <lineage>
        <taxon>Bacteria</taxon>
        <taxon>Pseudomonadati</taxon>
        <taxon>Spirochaetota</taxon>
        <taxon>Spirochaetia</taxon>
        <taxon>Leptospirales</taxon>
        <taxon>Leptospiraceae</taxon>
        <taxon>Leptospira</taxon>
    </lineage>
</organism>
<reference evidence="1 2" key="1">
    <citation type="submission" date="2013-01" db="EMBL/GenBank/DDBJ databases">
        <authorList>
            <person name="Harkins D.M."/>
            <person name="Durkin A.S."/>
            <person name="Brinkac L.M."/>
            <person name="Haft D.H."/>
            <person name="Selengut J.D."/>
            <person name="Sanka R."/>
            <person name="DePew J."/>
            <person name="Purushe J."/>
            <person name="Peacock S.J."/>
            <person name="Thaipadungpanit J."/>
            <person name="Wuthiekanun V.W."/>
            <person name="Day N.P."/>
            <person name="Vinetz J.M."/>
            <person name="Sutton G.G."/>
            <person name="Nierman W.C."/>
            <person name="Fouts D.E."/>
        </authorList>
    </citation>
    <scope>NUCLEOTIDE SEQUENCE [LARGE SCALE GENOMIC DNA]</scope>
    <source>
        <strain evidence="1 2">FPW1039</strain>
    </source>
</reference>
<gene>
    <name evidence="1" type="ORF">LEP1GSC079_4786</name>
</gene>
<proteinExistence type="predicted"/>
<comment type="caution">
    <text evidence="1">The sequence shown here is derived from an EMBL/GenBank/DDBJ whole genome shotgun (WGS) entry which is preliminary data.</text>
</comment>
<dbReference type="AlphaFoldDB" id="A0A0F6IED6"/>
<evidence type="ECO:0000313" key="2">
    <source>
        <dbReference type="Proteomes" id="UP000012164"/>
    </source>
</evidence>
<dbReference type="EMBL" id="AKWR02000125">
    <property type="protein sequence ID" value="EMJ36411.1"/>
    <property type="molecule type" value="Genomic_DNA"/>
</dbReference>
<dbReference type="Proteomes" id="UP000012164">
    <property type="component" value="Unassembled WGS sequence"/>
</dbReference>
<protein>
    <submittedName>
        <fullName evidence="1">Uncharacterized protein</fullName>
    </submittedName>
</protein>
<sequence length="40" mass="4653">MLCKLPRPTIKTKNGQSFVSYDLARSKSLNFTNKNYQFVN</sequence>
<evidence type="ECO:0000313" key="1">
    <source>
        <dbReference type="EMBL" id="EMJ36411.1"/>
    </source>
</evidence>
<name>A0A0F6IED6_LEPIR</name>